<name>A0AAN7TX92_9MYCE</name>
<dbReference type="Gene3D" id="1.20.58.70">
    <property type="match status" value="1"/>
</dbReference>
<feature type="compositionally biased region" description="Low complexity" evidence="1">
    <location>
        <begin position="47"/>
        <end position="65"/>
    </location>
</feature>
<dbReference type="EMBL" id="JAVFKY010000004">
    <property type="protein sequence ID" value="KAK5577917.1"/>
    <property type="molecule type" value="Genomic_DNA"/>
</dbReference>
<sequence>MATRDRTPSLILLKIEYNNEKSIGNNKKKLKKKLEEEYGLIQLVTPNNNNNSDSNNNSNNINNNGADCDINDNKNNILQQINYLPEWMKRINDIDINLSKISILIDKLKRYYEKDLQNKENQSNISRLIETATFDIARLFHLTHDLIRILGANGSILSKEEIMIKINIQQSKSISLNSYSLIFREIQISYLFSIQKILNDNNNLKNTDNNIENCDYDINEKEKKIIYLFENEIYLKDKDNIKNILNSIKYLSQLFQNINLLVKDQGILLLDRIDYNLYESNSNSNSDI</sequence>
<dbReference type="AlphaFoldDB" id="A0AAN7TX92"/>
<proteinExistence type="predicted"/>
<dbReference type="GO" id="GO:0016192">
    <property type="term" value="P:vesicle-mediated transport"/>
    <property type="evidence" value="ECO:0007669"/>
    <property type="project" value="InterPro"/>
</dbReference>
<feature type="region of interest" description="Disordered" evidence="1">
    <location>
        <begin position="44"/>
        <end position="65"/>
    </location>
</feature>
<reference evidence="2 3" key="1">
    <citation type="submission" date="2023-11" db="EMBL/GenBank/DDBJ databases">
        <title>Dfirmibasis_genome.</title>
        <authorList>
            <person name="Edelbroek B."/>
            <person name="Kjellin J."/>
            <person name="Jerlstrom-Hultqvist J."/>
            <person name="Soderbom F."/>
        </authorList>
    </citation>
    <scope>NUCLEOTIDE SEQUENCE [LARGE SCALE GENOMIC DNA]</scope>
    <source>
        <strain evidence="2 3">TNS-C-14</strain>
    </source>
</reference>
<evidence type="ECO:0000313" key="2">
    <source>
        <dbReference type="EMBL" id="KAK5577917.1"/>
    </source>
</evidence>
<comment type="caution">
    <text evidence="2">The sequence shown here is derived from an EMBL/GenBank/DDBJ whole genome shotgun (WGS) entry which is preliminary data.</text>
</comment>
<dbReference type="Proteomes" id="UP001344447">
    <property type="component" value="Unassembled WGS sequence"/>
</dbReference>
<organism evidence="2 3">
    <name type="scientific">Dictyostelium firmibasis</name>
    <dbReference type="NCBI Taxonomy" id="79012"/>
    <lineage>
        <taxon>Eukaryota</taxon>
        <taxon>Amoebozoa</taxon>
        <taxon>Evosea</taxon>
        <taxon>Eumycetozoa</taxon>
        <taxon>Dictyostelia</taxon>
        <taxon>Dictyosteliales</taxon>
        <taxon>Dictyosteliaceae</taxon>
        <taxon>Dictyostelium</taxon>
    </lineage>
</organism>
<protein>
    <submittedName>
        <fullName evidence="2">Uncharacterized protein</fullName>
    </submittedName>
</protein>
<evidence type="ECO:0000256" key="1">
    <source>
        <dbReference type="SAM" id="MobiDB-lite"/>
    </source>
</evidence>
<gene>
    <name evidence="2" type="ORF">RB653_002865</name>
</gene>
<keyword evidence="3" id="KW-1185">Reference proteome</keyword>
<dbReference type="SUPFAM" id="SSF47661">
    <property type="entry name" value="t-snare proteins"/>
    <property type="match status" value="1"/>
</dbReference>
<accession>A0AAN7TX92</accession>
<evidence type="ECO:0000313" key="3">
    <source>
        <dbReference type="Proteomes" id="UP001344447"/>
    </source>
</evidence>
<dbReference type="InterPro" id="IPR010989">
    <property type="entry name" value="SNARE"/>
</dbReference>
<dbReference type="GO" id="GO:0016020">
    <property type="term" value="C:membrane"/>
    <property type="evidence" value="ECO:0007669"/>
    <property type="project" value="InterPro"/>
</dbReference>